<sequence>MSEKTRTGTDEIRYDVKGHVARVTFDRPHVLNALDAKSTQRCNEIWDQIENDPSVHVVVVTGAGEKAFCTGADMSVGGVGKTGVDYWAGLEPNGFAGLSLRETLDVPVIARVNGYALGGGMETVLGADLVIAADHATFGLTEPRVGRVPLDGGMVKLRERIPHTQAMSLLLTGRKASAREMADMGLVNEVVPMAELDAAVDRWVEQILACAPTSLRAIKQVVTRTAHLSAREAHAARLPALMEALVSPNATEGVEAFQQKRKPNWSDR</sequence>
<proteinExistence type="inferred from homology"/>
<dbReference type="Gene3D" id="3.90.226.10">
    <property type="entry name" value="2-enoyl-CoA Hydratase, Chain A, domain 1"/>
    <property type="match status" value="1"/>
</dbReference>
<comment type="similarity">
    <text evidence="2 6">Belongs to the enoyl-CoA hydratase/isomerase family.</text>
</comment>
<dbReference type="OMA" id="GLEYWAG"/>
<dbReference type="InterPro" id="IPR029045">
    <property type="entry name" value="ClpP/crotonase-like_dom_sf"/>
</dbReference>
<dbReference type="GeneID" id="93456000"/>
<dbReference type="InterPro" id="IPR001753">
    <property type="entry name" value="Enoyl-CoA_hydra/iso"/>
</dbReference>
<evidence type="ECO:0000256" key="3">
    <source>
        <dbReference type="ARBA" id="ARBA00022832"/>
    </source>
</evidence>
<evidence type="ECO:0000256" key="4">
    <source>
        <dbReference type="ARBA" id="ARBA00023709"/>
    </source>
</evidence>
<accession>A0A653FGU3</accession>
<evidence type="ECO:0000256" key="2">
    <source>
        <dbReference type="ARBA" id="ARBA00005254"/>
    </source>
</evidence>
<keyword evidence="3" id="KW-0276">Fatty acid metabolism</keyword>
<name>A0A653FGU3_MYCSM</name>
<dbReference type="PANTHER" id="PTHR42964">
    <property type="entry name" value="ENOYL-COA HYDRATASE"/>
    <property type="match status" value="1"/>
</dbReference>
<dbReference type="CDD" id="cd06558">
    <property type="entry name" value="crotonase-like"/>
    <property type="match status" value="1"/>
</dbReference>
<dbReference type="PROSITE" id="PS00166">
    <property type="entry name" value="ENOYL_COA_HYDRATASE"/>
    <property type="match status" value="1"/>
</dbReference>
<evidence type="ECO:0000256" key="6">
    <source>
        <dbReference type="RuleBase" id="RU003707"/>
    </source>
</evidence>
<organism evidence="7">
    <name type="scientific">Mycolicibacterium smegmatis</name>
    <name type="common">Mycobacterium smegmatis</name>
    <dbReference type="NCBI Taxonomy" id="1772"/>
    <lineage>
        <taxon>Bacteria</taxon>
        <taxon>Bacillati</taxon>
        <taxon>Actinomycetota</taxon>
        <taxon>Actinomycetes</taxon>
        <taxon>Mycobacteriales</taxon>
        <taxon>Mycobacteriaceae</taxon>
        <taxon>Mycolicibacterium</taxon>
    </lineage>
</organism>
<reference evidence="7" key="1">
    <citation type="submission" date="2019-05" db="EMBL/GenBank/DDBJ databases">
        <authorList>
            <person name="Naeem R."/>
            <person name="Antony C."/>
            <person name="Guan Q."/>
        </authorList>
    </citation>
    <scope>NUCLEOTIDE SEQUENCE</scope>
    <source>
        <strain evidence="7">1</strain>
    </source>
</reference>
<evidence type="ECO:0000256" key="1">
    <source>
        <dbReference type="ARBA" id="ARBA00002994"/>
    </source>
</evidence>
<comment type="catalytic activity">
    <reaction evidence="4">
        <text>a (3S)-3-hydroxyacyl-CoA = a (2E)-enoyl-CoA + H2O</text>
        <dbReference type="Rhea" id="RHEA:16105"/>
        <dbReference type="ChEBI" id="CHEBI:15377"/>
        <dbReference type="ChEBI" id="CHEBI:57318"/>
        <dbReference type="ChEBI" id="CHEBI:58856"/>
        <dbReference type="EC" id="4.2.1.17"/>
    </reaction>
</comment>
<dbReference type="GO" id="GO:0006631">
    <property type="term" value="P:fatty acid metabolic process"/>
    <property type="evidence" value="ECO:0007669"/>
    <property type="project" value="UniProtKB-KW"/>
</dbReference>
<protein>
    <submittedName>
        <fullName evidence="7">Carnitinyl-CoA dehydratase</fullName>
    </submittedName>
</protein>
<dbReference type="InterPro" id="IPR018376">
    <property type="entry name" value="Enoyl-CoA_hyd/isom_CS"/>
</dbReference>
<dbReference type="InterPro" id="IPR051683">
    <property type="entry name" value="Enoyl-CoA_Hydratase/Isomerase"/>
</dbReference>
<comment type="function">
    <text evidence="1">Could possibly oxidize fatty acids using specific components.</text>
</comment>
<dbReference type="AlphaFoldDB" id="A0A653FGU3"/>
<dbReference type="SUPFAM" id="SSF52096">
    <property type="entry name" value="ClpP/crotonase"/>
    <property type="match status" value="1"/>
</dbReference>
<comment type="catalytic activity">
    <reaction evidence="5">
        <text>a 4-saturated-(3S)-3-hydroxyacyl-CoA = a (3E)-enoyl-CoA + H2O</text>
        <dbReference type="Rhea" id="RHEA:20724"/>
        <dbReference type="ChEBI" id="CHEBI:15377"/>
        <dbReference type="ChEBI" id="CHEBI:58521"/>
        <dbReference type="ChEBI" id="CHEBI:137480"/>
        <dbReference type="EC" id="4.2.1.17"/>
    </reaction>
</comment>
<evidence type="ECO:0000313" key="7">
    <source>
        <dbReference type="EMBL" id="VTP08689.1"/>
    </source>
</evidence>
<gene>
    <name evidence="7" type="primary">caiD_3</name>
    <name evidence="7" type="ORF">BIN_B_03016</name>
</gene>
<dbReference type="Pfam" id="PF00378">
    <property type="entry name" value="ECH_1"/>
    <property type="match status" value="1"/>
</dbReference>
<keyword evidence="3" id="KW-0443">Lipid metabolism</keyword>
<dbReference type="KEGG" id="msn:LI99_05750"/>
<dbReference type="PANTHER" id="PTHR42964:SF1">
    <property type="entry name" value="POLYKETIDE BIOSYNTHESIS ENOYL-COA HYDRATASE PKSH-RELATED"/>
    <property type="match status" value="1"/>
</dbReference>
<evidence type="ECO:0000256" key="5">
    <source>
        <dbReference type="ARBA" id="ARBA00023717"/>
    </source>
</evidence>
<dbReference type="RefSeq" id="WP_011727456.1">
    <property type="nucleotide sequence ID" value="NZ_CP009495.1"/>
</dbReference>
<dbReference type="EMBL" id="LR589640">
    <property type="protein sequence ID" value="VTP08689.1"/>
    <property type="molecule type" value="Genomic_DNA"/>
</dbReference>
<dbReference type="KEGG" id="msh:LI98_05750"/>
<dbReference type="GO" id="GO:0004300">
    <property type="term" value="F:enoyl-CoA hydratase activity"/>
    <property type="evidence" value="ECO:0007669"/>
    <property type="project" value="UniProtKB-EC"/>
</dbReference>